<comment type="caution">
    <text evidence="8">The sequence shown here is derived from an EMBL/GenBank/DDBJ whole genome shotgun (WGS) entry which is preliminary data.</text>
</comment>
<keyword evidence="5" id="KW-0378">Hydrolase</keyword>
<dbReference type="Proteomes" id="UP001596055">
    <property type="component" value="Unassembled WGS sequence"/>
</dbReference>
<evidence type="ECO:0000256" key="1">
    <source>
        <dbReference type="ARBA" id="ARBA00005614"/>
    </source>
</evidence>
<evidence type="ECO:0000313" key="9">
    <source>
        <dbReference type="Proteomes" id="UP001596055"/>
    </source>
</evidence>
<dbReference type="PANTHER" id="PTHR47268:SF4">
    <property type="entry name" value="ACYLPHOSPHATASE"/>
    <property type="match status" value="1"/>
</dbReference>
<dbReference type="InterPro" id="IPR036046">
    <property type="entry name" value="Acylphosphatase-like_dom_sf"/>
</dbReference>
<dbReference type="EMBL" id="JBHSNL010000001">
    <property type="protein sequence ID" value="MFC5543712.1"/>
    <property type="molecule type" value="Genomic_DNA"/>
</dbReference>
<dbReference type="SUPFAM" id="SSF54975">
    <property type="entry name" value="Acylphosphatase/BLUF domain-like"/>
    <property type="match status" value="1"/>
</dbReference>
<dbReference type="PANTHER" id="PTHR47268">
    <property type="entry name" value="ACYLPHOSPHATASE"/>
    <property type="match status" value="1"/>
</dbReference>
<evidence type="ECO:0000259" key="7">
    <source>
        <dbReference type="PROSITE" id="PS51160"/>
    </source>
</evidence>
<dbReference type="Pfam" id="PF00708">
    <property type="entry name" value="Acylphosphatase"/>
    <property type="match status" value="1"/>
</dbReference>
<dbReference type="InterPro" id="IPR020456">
    <property type="entry name" value="Acylphosphatase"/>
</dbReference>
<reference evidence="9" key="1">
    <citation type="journal article" date="2019" name="Int. J. Syst. Evol. Microbiol.">
        <title>The Global Catalogue of Microorganisms (GCM) 10K type strain sequencing project: providing services to taxonomists for standard genome sequencing and annotation.</title>
        <authorList>
            <consortium name="The Broad Institute Genomics Platform"/>
            <consortium name="The Broad Institute Genome Sequencing Center for Infectious Disease"/>
            <person name="Wu L."/>
            <person name="Ma J."/>
        </authorList>
    </citation>
    <scope>NUCLEOTIDE SEQUENCE [LARGE SCALE GENOMIC DNA]</scope>
    <source>
        <strain evidence="9">CGMCC 4.1799</strain>
    </source>
</reference>
<dbReference type="Gene3D" id="3.30.70.100">
    <property type="match status" value="1"/>
</dbReference>
<feature type="domain" description="Acylphosphatase-like" evidence="7">
    <location>
        <begin position="5"/>
        <end position="92"/>
    </location>
</feature>
<dbReference type="RefSeq" id="WP_248157560.1">
    <property type="nucleotide sequence ID" value="NZ_JAKZAJ010000003.1"/>
</dbReference>
<evidence type="ECO:0000256" key="4">
    <source>
        <dbReference type="ARBA" id="ARBA00047645"/>
    </source>
</evidence>
<evidence type="ECO:0000313" key="8">
    <source>
        <dbReference type="EMBL" id="MFC5543712.1"/>
    </source>
</evidence>
<organism evidence="8 9">
    <name type="scientific">Marinobacter koreensis</name>
    <dbReference type="NCBI Taxonomy" id="335974"/>
    <lineage>
        <taxon>Bacteria</taxon>
        <taxon>Pseudomonadati</taxon>
        <taxon>Pseudomonadota</taxon>
        <taxon>Gammaproteobacteria</taxon>
        <taxon>Pseudomonadales</taxon>
        <taxon>Marinobacteraceae</taxon>
        <taxon>Marinobacter</taxon>
    </lineage>
</organism>
<comment type="catalytic activity">
    <reaction evidence="4 5">
        <text>an acyl phosphate + H2O = a carboxylate + phosphate + H(+)</text>
        <dbReference type="Rhea" id="RHEA:14965"/>
        <dbReference type="ChEBI" id="CHEBI:15377"/>
        <dbReference type="ChEBI" id="CHEBI:15378"/>
        <dbReference type="ChEBI" id="CHEBI:29067"/>
        <dbReference type="ChEBI" id="CHEBI:43474"/>
        <dbReference type="ChEBI" id="CHEBI:59918"/>
        <dbReference type="EC" id="3.6.1.7"/>
    </reaction>
</comment>
<evidence type="ECO:0000256" key="6">
    <source>
        <dbReference type="RuleBase" id="RU004168"/>
    </source>
</evidence>
<accession>A0ABW0RL72</accession>
<dbReference type="InterPro" id="IPR001792">
    <property type="entry name" value="Acylphosphatase-like_dom"/>
</dbReference>
<gene>
    <name evidence="8" type="ORF">ACFPQA_01475</name>
</gene>
<dbReference type="EC" id="3.6.1.7" evidence="2 5"/>
<keyword evidence="9" id="KW-1185">Reference proteome</keyword>
<dbReference type="InterPro" id="IPR017968">
    <property type="entry name" value="Acylphosphatase_CS"/>
</dbReference>
<comment type="similarity">
    <text evidence="1 6">Belongs to the acylphosphatase family.</text>
</comment>
<protein>
    <recommendedName>
        <fullName evidence="3 5">acylphosphatase</fullName>
        <ecNumber evidence="2 5">3.6.1.7</ecNumber>
    </recommendedName>
</protein>
<dbReference type="PROSITE" id="PS51160">
    <property type="entry name" value="ACYLPHOSPHATASE_3"/>
    <property type="match status" value="1"/>
</dbReference>
<evidence type="ECO:0000256" key="3">
    <source>
        <dbReference type="ARBA" id="ARBA00015991"/>
    </source>
</evidence>
<sequence>MDTTRWKMVISGKVQGVYYRASTEKEANRLGVSGYARNLPDGRVEVVAEGTPDALRQLHQWCQDGPPEARVRGIQVEEQPASGEFSAFGVKY</sequence>
<name>A0ABW0RL72_9GAMM</name>
<feature type="active site" evidence="5">
    <location>
        <position position="38"/>
    </location>
</feature>
<evidence type="ECO:0000256" key="2">
    <source>
        <dbReference type="ARBA" id="ARBA00012150"/>
    </source>
</evidence>
<dbReference type="NCBIfam" id="NF011022">
    <property type="entry name" value="PRK14451.1"/>
    <property type="match status" value="1"/>
</dbReference>
<feature type="active site" evidence="5">
    <location>
        <position position="20"/>
    </location>
</feature>
<proteinExistence type="inferred from homology"/>
<dbReference type="PROSITE" id="PS00151">
    <property type="entry name" value="ACYLPHOSPHATASE_2"/>
    <property type="match status" value="1"/>
</dbReference>
<evidence type="ECO:0000256" key="5">
    <source>
        <dbReference type="PROSITE-ProRule" id="PRU00520"/>
    </source>
</evidence>